<comment type="caution">
    <text evidence="4">The sequence shown here is derived from an EMBL/GenBank/DDBJ whole genome shotgun (WGS) entry which is preliminary data.</text>
</comment>
<dbReference type="NCBIfam" id="TIGR03696">
    <property type="entry name" value="Rhs_assc_core"/>
    <property type="match status" value="1"/>
</dbReference>
<evidence type="ECO:0000256" key="1">
    <source>
        <dbReference type="ARBA" id="ARBA00022737"/>
    </source>
</evidence>
<dbReference type="Gene3D" id="2.180.10.10">
    <property type="entry name" value="RHS repeat-associated core"/>
    <property type="match status" value="1"/>
</dbReference>
<protein>
    <submittedName>
        <fullName evidence="4">RHS repeat-associated core domain-containing protein</fullName>
    </submittedName>
</protein>
<organism evidence="4 5">
    <name type="scientific">Polyangium fumosum</name>
    <dbReference type="NCBI Taxonomy" id="889272"/>
    <lineage>
        <taxon>Bacteria</taxon>
        <taxon>Pseudomonadati</taxon>
        <taxon>Myxococcota</taxon>
        <taxon>Polyangia</taxon>
        <taxon>Polyangiales</taxon>
        <taxon>Polyangiaceae</taxon>
        <taxon>Polyangium</taxon>
    </lineage>
</organism>
<dbReference type="AlphaFoldDB" id="A0A4U1JEQ2"/>
<feature type="region of interest" description="Disordered" evidence="2">
    <location>
        <begin position="200"/>
        <end position="229"/>
    </location>
</feature>
<evidence type="ECO:0000259" key="3">
    <source>
        <dbReference type="Pfam" id="PF25023"/>
    </source>
</evidence>
<accession>A0A4U1JEQ2</accession>
<gene>
    <name evidence="4" type="ORF">E8A74_11695</name>
</gene>
<feature type="domain" description="Teneurin-like YD-shell" evidence="3">
    <location>
        <begin position="86"/>
        <end position="186"/>
    </location>
</feature>
<reference evidence="4 5" key="1">
    <citation type="submission" date="2019-04" db="EMBL/GenBank/DDBJ databases">
        <authorList>
            <person name="Li Y."/>
            <person name="Wang J."/>
        </authorList>
    </citation>
    <scope>NUCLEOTIDE SEQUENCE [LARGE SCALE GENOMIC DNA]</scope>
    <source>
        <strain evidence="4 5">DSM 14668</strain>
    </source>
</reference>
<dbReference type="PANTHER" id="PTHR32305:SF17">
    <property type="entry name" value="TRNA NUCLEASE WAPA"/>
    <property type="match status" value="1"/>
</dbReference>
<dbReference type="InterPro" id="IPR022385">
    <property type="entry name" value="Rhs_assc_core"/>
</dbReference>
<dbReference type="PANTHER" id="PTHR32305">
    <property type="match status" value="1"/>
</dbReference>
<evidence type="ECO:0000256" key="2">
    <source>
        <dbReference type="SAM" id="MobiDB-lite"/>
    </source>
</evidence>
<evidence type="ECO:0000313" key="4">
    <source>
        <dbReference type="EMBL" id="TKD09385.1"/>
    </source>
</evidence>
<dbReference type="OrthoDB" id="9757552at2"/>
<dbReference type="InterPro" id="IPR056823">
    <property type="entry name" value="TEN-like_YD-shell"/>
</dbReference>
<dbReference type="EMBL" id="SSMQ01000010">
    <property type="protein sequence ID" value="TKD09385.1"/>
    <property type="molecule type" value="Genomic_DNA"/>
</dbReference>
<dbReference type="InterPro" id="IPR050708">
    <property type="entry name" value="T6SS_VgrG/RHS"/>
</dbReference>
<proteinExistence type="predicted"/>
<feature type="region of interest" description="Disordered" evidence="2">
    <location>
        <begin position="270"/>
        <end position="344"/>
    </location>
</feature>
<feature type="compositionally biased region" description="Low complexity" evidence="2">
    <location>
        <begin position="219"/>
        <end position="229"/>
    </location>
</feature>
<keyword evidence="5" id="KW-1185">Reference proteome</keyword>
<feature type="region of interest" description="Disordered" evidence="2">
    <location>
        <begin position="116"/>
        <end position="142"/>
    </location>
</feature>
<evidence type="ECO:0000313" key="5">
    <source>
        <dbReference type="Proteomes" id="UP000309215"/>
    </source>
</evidence>
<dbReference type="Proteomes" id="UP000309215">
    <property type="component" value="Unassembled WGS sequence"/>
</dbReference>
<dbReference type="RefSeq" id="WP_136929058.1">
    <property type="nucleotide sequence ID" value="NZ_SSMQ01000010.1"/>
</dbReference>
<keyword evidence="1" id="KW-0677">Repeat</keyword>
<sequence>MCARWRPRFSCGTFLRDLAQGEGFGTCDNTSGAIGVRPAKPTQAPGNRQDEDKATGVVEHRYSVHSPERVVAVVTRGGVEAGTHDLHVDHLGSIESVTNEEGSQVEKRSYDPFGQRRNVIWGLPPPASPTSKATTRGFTGHEGDDDLGLVNMRGRMFDPRLGRFLTTDPVIADVFDGQSHNRYSYVRNAPLSFVDPTGHAGAGGSVGPTGAHRRRAARDPAAPAPATSPAWRAARILARATPTSWRSPQKRFATHIHAVAEGAETFRAWRPRPGSALGNVARPRPTSWQRARKRHASGVHVAAAPRATTLHPRPSRAARSRNVTRSPPRQNHPLRHAPNLLTIP</sequence>
<dbReference type="Pfam" id="PF25023">
    <property type="entry name" value="TEN_YD-shell"/>
    <property type="match status" value="1"/>
</dbReference>
<feature type="region of interest" description="Disordered" evidence="2">
    <location>
        <begin position="29"/>
        <end position="52"/>
    </location>
</feature>
<name>A0A4U1JEQ2_9BACT</name>